<evidence type="ECO:0000313" key="2">
    <source>
        <dbReference type="EMBL" id="CAD7644865.1"/>
    </source>
</evidence>
<keyword evidence="3" id="KW-1185">Reference proteome</keyword>
<feature type="region of interest" description="Disordered" evidence="1">
    <location>
        <begin position="1"/>
        <end position="54"/>
    </location>
</feature>
<dbReference type="EMBL" id="CAJPIZ010032603">
    <property type="protein sequence ID" value="CAG2120296.1"/>
    <property type="molecule type" value="Genomic_DNA"/>
</dbReference>
<sequence length="190" mass="21208">MSVENMASVESTSGLRHKHNTSHEDITQDMTHTAGHRNHSHNEPIDERSEPVVKRPKQSMDLLLRTGGAYIPPARLRLMQKDITDKNSQEYQRISWEALKKSINGLINKVNVANIAIIVRELLKENLIRGRGLLCRSIISAQTASPTFTHVYATLVAIINSKAHEVVSLEILTLLLENATNDSVEVAIAF</sequence>
<dbReference type="GO" id="GO:0071013">
    <property type="term" value="C:catalytic step 2 spliceosome"/>
    <property type="evidence" value="ECO:0007669"/>
    <property type="project" value="TreeGrafter"/>
</dbReference>
<dbReference type="PANTHER" id="PTHR18034:SF3">
    <property type="entry name" value="PRE-MRNA-SPLICING FACTOR CWC22 HOMOLOG"/>
    <property type="match status" value="1"/>
</dbReference>
<accession>A0A7R9QHX9</accession>
<proteinExistence type="predicted"/>
<protein>
    <recommendedName>
        <fullName evidence="4">Pre-mRNA-splicing factor CWC22</fullName>
    </recommendedName>
</protein>
<dbReference type="EMBL" id="OC887178">
    <property type="protein sequence ID" value="CAD7644865.1"/>
    <property type="molecule type" value="Genomic_DNA"/>
</dbReference>
<feature type="compositionally biased region" description="Basic and acidic residues" evidence="1">
    <location>
        <begin position="40"/>
        <end position="53"/>
    </location>
</feature>
<dbReference type="Gene3D" id="1.25.40.180">
    <property type="match status" value="1"/>
</dbReference>
<dbReference type="GO" id="GO:0000398">
    <property type="term" value="P:mRNA splicing, via spliceosome"/>
    <property type="evidence" value="ECO:0007669"/>
    <property type="project" value="TreeGrafter"/>
</dbReference>
<dbReference type="InterPro" id="IPR016024">
    <property type="entry name" value="ARM-type_fold"/>
</dbReference>
<organism evidence="2">
    <name type="scientific">Medioppia subpectinata</name>
    <dbReference type="NCBI Taxonomy" id="1979941"/>
    <lineage>
        <taxon>Eukaryota</taxon>
        <taxon>Metazoa</taxon>
        <taxon>Ecdysozoa</taxon>
        <taxon>Arthropoda</taxon>
        <taxon>Chelicerata</taxon>
        <taxon>Arachnida</taxon>
        <taxon>Acari</taxon>
        <taxon>Acariformes</taxon>
        <taxon>Sarcoptiformes</taxon>
        <taxon>Oribatida</taxon>
        <taxon>Brachypylina</taxon>
        <taxon>Oppioidea</taxon>
        <taxon>Oppiidae</taxon>
        <taxon>Medioppia</taxon>
    </lineage>
</organism>
<gene>
    <name evidence="2" type="ORF">OSB1V03_LOCUS20243</name>
</gene>
<dbReference type="Proteomes" id="UP000759131">
    <property type="component" value="Unassembled WGS sequence"/>
</dbReference>
<name>A0A7R9QHX9_9ACAR</name>
<dbReference type="PANTHER" id="PTHR18034">
    <property type="entry name" value="CELL CYCLE CONTROL PROTEIN CWF22-RELATED"/>
    <property type="match status" value="1"/>
</dbReference>
<reference evidence="2" key="1">
    <citation type="submission" date="2020-11" db="EMBL/GenBank/DDBJ databases">
        <authorList>
            <person name="Tran Van P."/>
        </authorList>
    </citation>
    <scope>NUCLEOTIDE SEQUENCE</scope>
</reference>
<dbReference type="InterPro" id="IPR050781">
    <property type="entry name" value="CWC22_splicing_factor"/>
</dbReference>
<evidence type="ECO:0000256" key="1">
    <source>
        <dbReference type="SAM" id="MobiDB-lite"/>
    </source>
</evidence>
<evidence type="ECO:0000313" key="3">
    <source>
        <dbReference type="Proteomes" id="UP000759131"/>
    </source>
</evidence>
<dbReference type="OrthoDB" id="1924287at2759"/>
<evidence type="ECO:0008006" key="4">
    <source>
        <dbReference type="Google" id="ProtNLM"/>
    </source>
</evidence>
<dbReference type="AlphaFoldDB" id="A0A7R9QHX9"/>
<dbReference type="GO" id="GO:0003723">
    <property type="term" value="F:RNA binding"/>
    <property type="evidence" value="ECO:0007669"/>
    <property type="project" value="TreeGrafter"/>
</dbReference>
<feature type="non-terminal residue" evidence="2">
    <location>
        <position position="1"/>
    </location>
</feature>
<dbReference type="SUPFAM" id="SSF48371">
    <property type="entry name" value="ARM repeat"/>
    <property type="match status" value="1"/>
</dbReference>